<sequence>MSRPEVSGLTESEKRFWEERARATYASDEQTSIRDLGGAYRSEFERAWDMGIRSAQNPAYARQVESSDAVGKLASDIENRMPATENYWYPADYVSDLYKAGLRFGGLMEKYGSRDAALQKNIDRYWQSGERPLVPEHGVALAAEHARNRLHTRWQDLRSGVAWNRGAGKDAGVTLGQESESMERLLPSARVRAADHLPQGAGREERSPSSSVDSTRPMPSSYAPPATTQRGAKRSSR</sequence>
<gene>
    <name evidence="2" type="ORF">GCM10009863_48990</name>
</gene>
<comment type="caution">
    <text evidence="2">The sequence shown here is derived from an EMBL/GenBank/DDBJ whole genome shotgun (WGS) entry which is preliminary data.</text>
</comment>
<protein>
    <submittedName>
        <fullName evidence="2">Uncharacterized protein</fullName>
    </submittedName>
</protein>
<evidence type="ECO:0000313" key="2">
    <source>
        <dbReference type="EMBL" id="GAA2628152.1"/>
    </source>
</evidence>
<evidence type="ECO:0000256" key="1">
    <source>
        <dbReference type="SAM" id="MobiDB-lite"/>
    </source>
</evidence>
<keyword evidence="3" id="KW-1185">Reference proteome</keyword>
<organism evidence="2 3">
    <name type="scientific">Streptomyces axinellae</name>
    <dbReference type="NCBI Taxonomy" id="552788"/>
    <lineage>
        <taxon>Bacteria</taxon>
        <taxon>Bacillati</taxon>
        <taxon>Actinomycetota</taxon>
        <taxon>Actinomycetes</taxon>
        <taxon>Kitasatosporales</taxon>
        <taxon>Streptomycetaceae</taxon>
        <taxon>Streptomyces</taxon>
    </lineage>
</organism>
<proteinExistence type="predicted"/>
<feature type="region of interest" description="Disordered" evidence="1">
    <location>
        <begin position="165"/>
        <end position="237"/>
    </location>
</feature>
<name>A0ABN3QJG6_9ACTN</name>
<feature type="compositionally biased region" description="Polar residues" evidence="1">
    <location>
        <begin position="208"/>
        <end position="218"/>
    </location>
</feature>
<dbReference type="Proteomes" id="UP001501447">
    <property type="component" value="Unassembled WGS sequence"/>
</dbReference>
<dbReference type="EMBL" id="BAAARJ010000017">
    <property type="protein sequence ID" value="GAA2628152.1"/>
    <property type="molecule type" value="Genomic_DNA"/>
</dbReference>
<evidence type="ECO:0000313" key="3">
    <source>
        <dbReference type="Proteomes" id="UP001501447"/>
    </source>
</evidence>
<accession>A0ABN3QJG6</accession>
<reference evidence="2 3" key="1">
    <citation type="journal article" date="2019" name="Int. J. Syst. Evol. Microbiol.">
        <title>The Global Catalogue of Microorganisms (GCM) 10K type strain sequencing project: providing services to taxonomists for standard genome sequencing and annotation.</title>
        <authorList>
            <consortium name="The Broad Institute Genomics Platform"/>
            <consortium name="The Broad Institute Genome Sequencing Center for Infectious Disease"/>
            <person name="Wu L."/>
            <person name="Ma J."/>
        </authorList>
    </citation>
    <scope>NUCLEOTIDE SEQUENCE [LARGE SCALE GENOMIC DNA]</scope>
    <source>
        <strain evidence="2 3">JCM 16373</strain>
    </source>
</reference>